<dbReference type="AlphaFoldDB" id="A0A6B1G181"/>
<reference evidence="2" key="1">
    <citation type="submission" date="2019-09" db="EMBL/GenBank/DDBJ databases">
        <title>Characterisation of the sponge microbiome using genome-centric metagenomics.</title>
        <authorList>
            <person name="Engelberts J.P."/>
            <person name="Robbins S.J."/>
            <person name="De Goeij J.M."/>
            <person name="Aranda M."/>
            <person name="Bell S.C."/>
            <person name="Webster N.S."/>
        </authorList>
    </citation>
    <scope>NUCLEOTIDE SEQUENCE</scope>
    <source>
        <strain evidence="2">SB0675_bin_29</strain>
    </source>
</reference>
<gene>
    <name evidence="2" type="ORF">F4148_09095</name>
</gene>
<dbReference type="Gene3D" id="2.30.110.10">
    <property type="entry name" value="Electron Transport, Fmn-binding Protein, Chain A"/>
    <property type="match status" value="1"/>
</dbReference>
<dbReference type="GO" id="GO:0070967">
    <property type="term" value="F:coenzyme F420 binding"/>
    <property type="evidence" value="ECO:0007669"/>
    <property type="project" value="TreeGrafter"/>
</dbReference>
<protein>
    <submittedName>
        <fullName evidence="2">PPOX class F420-dependent oxidoreductase</fullName>
        <ecNumber evidence="2">1.-.-.-</ecNumber>
    </submittedName>
</protein>
<dbReference type="PANTHER" id="PTHR35176">
    <property type="entry name" value="HEME OXYGENASE HI_0854-RELATED"/>
    <property type="match status" value="1"/>
</dbReference>
<dbReference type="InterPro" id="IPR052019">
    <property type="entry name" value="F420H2_bilvrd_red/Heme_oxyg"/>
</dbReference>
<name>A0A6B1G181_9CHLR</name>
<dbReference type="EMBL" id="VYDA01000338">
    <property type="protein sequence ID" value="MYH61901.1"/>
    <property type="molecule type" value="Genomic_DNA"/>
</dbReference>
<dbReference type="PANTHER" id="PTHR35176:SF11">
    <property type="entry name" value="PYRIDOXAMINE 5'-PHOSPHATE OXIDASE FAMILY PROTEIN"/>
    <property type="match status" value="1"/>
</dbReference>
<dbReference type="InterPro" id="IPR019965">
    <property type="entry name" value="PPOX_F420-dep_Rv2061_put"/>
</dbReference>
<dbReference type="SUPFAM" id="SSF50475">
    <property type="entry name" value="FMN-binding split barrel"/>
    <property type="match status" value="1"/>
</dbReference>
<evidence type="ECO:0000313" key="2">
    <source>
        <dbReference type="EMBL" id="MYH61901.1"/>
    </source>
</evidence>
<dbReference type="EC" id="1.-.-.-" evidence="2"/>
<dbReference type="NCBIfam" id="TIGR03666">
    <property type="entry name" value="Rv2061_F420"/>
    <property type="match status" value="1"/>
</dbReference>
<dbReference type="GO" id="GO:0016627">
    <property type="term" value="F:oxidoreductase activity, acting on the CH-CH group of donors"/>
    <property type="evidence" value="ECO:0007669"/>
    <property type="project" value="TreeGrafter"/>
</dbReference>
<proteinExistence type="predicted"/>
<comment type="caution">
    <text evidence="2">The sequence shown here is derived from an EMBL/GenBank/DDBJ whole genome shotgun (WGS) entry which is preliminary data.</text>
</comment>
<dbReference type="InterPro" id="IPR012349">
    <property type="entry name" value="Split_barrel_FMN-bd"/>
</dbReference>
<dbReference type="GO" id="GO:0005829">
    <property type="term" value="C:cytosol"/>
    <property type="evidence" value="ECO:0007669"/>
    <property type="project" value="TreeGrafter"/>
</dbReference>
<keyword evidence="1 2" id="KW-0560">Oxidoreductase</keyword>
<sequence length="126" mass="14207">MKLSDLGNPKYIALETFRKNGQKVKTPVWTVAQEGKLLVWTPGDSWKVRRARSNPRVRVAQCDMRGNVLGPWVEGVVRSISGDEETKRSMARLLRRKYPFAVAVLSLIAVIRGTNRGQVVMEIEDA</sequence>
<evidence type="ECO:0000256" key="1">
    <source>
        <dbReference type="ARBA" id="ARBA00023002"/>
    </source>
</evidence>
<organism evidence="2">
    <name type="scientific">Caldilineaceae bacterium SB0675_bin_29</name>
    <dbReference type="NCBI Taxonomy" id="2605266"/>
    <lineage>
        <taxon>Bacteria</taxon>
        <taxon>Bacillati</taxon>
        <taxon>Chloroflexota</taxon>
        <taxon>Caldilineae</taxon>
        <taxon>Caldilineales</taxon>
        <taxon>Caldilineaceae</taxon>
    </lineage>
</organism>
<accession>A0A6B1G181</accession>